<reference evidence="1 2" key="1">
    <citation type="journal article" date="2010" name="Nature">
        <title>Genome sequencing and analysis of the model grass Brachypodium distachyon.</title>
        <authorList>
            <consortium name="International Brachypodium Initiative"/>
        </authorList>
    </citation>
    <scope>NUCLEOTIDE SEQUENCE [LARGE SCALE GENOMIC DNA]</scope>
    <source>
        <strain evidence="1 2">Bd21</strain>
    </source>
</reference>
<proteinExistence type="predicted"/>
<evidence type="ECO:0000313" key="1">
    <source>
        <dbReference type="EMBL" id="KQK03232.1"/>
    </source>
</evidence>
<name>A0A0Q3FUX2_BRADI</name>
<accession>A0A0Q3FUX2</accession>
<dbReference type="AlphaFoldDB" id="A0A0Q3FUX2"/>
<dbReference type="EMBL" id="CM000881">
    <property type="protein sequence ID" value="KQK03232.1"/>
    <property type="molecule type" value="Genomic_DNA"/>
</dbReference>
<sequence>MCISFSWWVSSRALQPISLCIITTSLPIIPMYEVHHPTDLHFQDMPENRLKNVEYSSESSCLDWARSTCTSVYHPLKSHLWTASTLTVSM</sequence>
<protein>
    <submittedName>
        <fullName evidence="1 2">Uncharacterized protein</fullName>
    </submittedName>
</protein>
<gene>
    <name evidence="1" type="ORF">BRADI_2g06436v3</name>
</gene>
<evidence type="ECO:0000313" key="2">
    <source>
        <dbReference type="EnsemblPlants" id="KQK03232"/>
    </source>
</evidence>
<reference evidence="2" key="3">
    <citation type="submission" date="2018-08" db="UniProtKB">
        <authorList>
            <consortium name="EnsemblPlants"/>
        </authorList>
    </citation>
    <scope>IDENTIFICATION</scope>
    <source>
        <strain evidence="2">cv. Bd21</strain>
    </source>
</reference>
<organism evidence="1">
    <name type="scientific">Brachypodium distachyon</name>
    <name type="common">Purple false brome</name>
    <name type="synonym">Trachynia distachya</name>
    <dbReference type="NCBI Taxonomy" id="15368"/>
    <lineage>
        <taxon>Eukaryota</taxon>
        <taxon>Viridiplantae</taxon>
        <taxon>Streptophyta</taxon>
        <taxon>Embryophyta</taxon>
        <taxon>Tracheophyta</taxon>
        <taxon>Spermatophyta</taxon>
        <taxon>Magnoliopsida</taxon>
        <taxon>Liliopsida</taxon>
        <taxon>Poales</taxon>
        <taxon>Poaceae</taxon>
        <taxon>BOP clade</taxon>
        <taxon>Pooideae</taxon>
        <taxon>Stipodae</taxon>
        <taxon>Brachypodieae</taxon>
        <taxon>Brachypodium</taxon>
    </lineage>
</organism>
<evidence type="ECO:0000313" key="3">
    <source>
        <dbReference type="Proteomes" id="UP000008810"/>
    </source>
</evidence>
<dbReference type="EnsemblPlants" id="KQK03232">
    <property type="protein sequence ID" value="KQK03232"/>
    <property type="gene ID" value="BRADI_2g06436v3"/>
</dbReference>
<dbReference type="InParanoid" id="A0A0Q3FUX2"/>
<reference evidence="1" key="2">
    <citation type="submission" date="2017-06" db="EMBL/GenBank/DDBJ databases">
        <title>WGS assembly of Brachypodium distachyon.</title>
        <authorList>
            <consortium name="The International Brachypodium Initiative"/>
            <person name="Lucas S."/>
            <person name="Harmon-Smith M."/>
            <person name="Lail K."/>
            <person name="Tice H."/>
            <person name="Grimwood J."/>
            <person name="Bruce D."/>
            <person name="Barry K."/>
            <person name="Shu S."/>
            <person name="Lindquist E."/>
            <person name="Wang M."/>
            <person name="Pitluck S."/>
            <person name="Vogel J.P."/>
            <person name="Garvin D.F."/>
            <person name="Mockler T.C."/>
            <person name="Schmutz J."/>
            <person name="Rokhsar D."/>
            <person name="Bevan M.W."/>
        </authorList>
    </citation>
    <scope>NUCLEOTIDE SEQUENCE</scope>
    <source>
        <strain evidence="1">Bd21</strain>
    </source>
</reference>
<keyword evidence="3" id="KW-1185">Reference proteome</keyword>
<dbReference type="Proteomes" id="UP000008810">
    <property type="component" value="Chromosome 2"/>
</dbReference>
<dbReference type="Gramene" id="KQK03232">
    <property type="protein sequence ID" value="KQK03232"/>
    <property type="gene ID" value="BRADI_2g06436v3"/>
</dbReference>